<evidence type="ECO:0000259" key="4">
    <source>
        <dbReference type="PROSITE" id="PS50932"/>
    </source>
</evidence>
<accession>A0A6L9SQM3</accession>
<dbReference type="GO" id="GO:0000976">
    <property type="term" value="F:transcription cis-regulatory region binding"/>
    <property type="evidence" value="ECO:0007669"/>
    <property type="project" value="TreeGrafter"/>
</dbReference>
<keyword evidence="2 5" id="KW-0238">DNA-binding</keyword>
<name>A0A6L9SQM3_9BIFI</name>
<dbReference type="RefSeq" id="WP_163196131.1">
    <property type="nucleotide sequence ID" value="NZ_WHZV01000001.1"/>
</dbReference>
<evidence type="ECO:0000256" key="1">
    <source>
        <dbReference type="ARBA" id="ARBA00023015"/>
    </source>
</evidence>
<dbReference type="InterPro" id="IPR010982">
    <property type="entry name" value="Lambda_DNA-bd_dom_sf"/>
</dbReference>
<evidence type="ECO:0000313" key="5">
    <source>
        <dbReference type="EMBL" id="NEG54465.1"/>
    </source>
</evidence>
<evidence type="ECO:0000313" key="6">
    <source>
        <dbReference type="Proteomes" id="UP000483293"/>
    </source>
</evidence>
<feature type="domain" description="HTH lacI-type" evidence="4">
    <location>
        <begin position="12"/>
        <end position="56"/>
    </location>
</feature>
<dbReference type="AlphaFoldDB" id="A0A6L9SQM3"/>
<dbReference type="Gene3D" id="3.40.50.2300">
    <property type="match status" value="2"/>
</dbReference>
<dbReference type="Pfam" id="PF00356">
    <property type="entry name" value="LacI"/>
    <property type="match status" value="1"/>
</dbReference>
<comment type="caution">
    <text evidence="5">The sequence shown here is derived from an EMBL/GenBank/DDBJ whole genome shotgun (WGS) entry which is preliminary data.</text>
</comment>
<dbReference type="PANTHER" id="PTHR30146">
    <property type="entry name" value="LACI-RELATED TRANSCRIPTIONAL REPRESSOR"/>
    <property type="match status" value="1"/>
</dbReference>
<dbReference type="PANTHER" id="PTHR30146:SF138">
    <property type="entry name" value="TRANSCRIPTIONAL REGULATORY PROTEIN"/>
    <property type="match status" value="1"/>
</dbReference>
<dbReference type="InterPro" id="IPR000843">
    <property type="entry name" value="HTH_LacI"/>
</dbReference>
<keyword evidence="1" id="KW-0805">Transcription regulation</keyword>
<keyword evidence="3" id="KW-0804">Transcription</keyword>
<dbReference type="Proteomes" id="UP000483293">
    <property type="component" value="Unassembled WGS sequence"/>
</dbReference>
<dbReference type="EMBL" id="WHZV01000001">
    <property type="protein sequence ID" value="NEG54465.1"/>
    <property type="molecule type" value="Genomic_DNA"/>
</dbReference>
<dbReference type="PROSITE" id="PS50932">
    <property type="entry name" value="HTH_LACI_2"/>
    <property type="match status" value="1"/>
</dbReference>
<sequence>MDGERKTSSGKVTIRDVARAAGVNPSTVSRAFARPGRVNVDTAKRIFAVADELGYRSETVHSYPVSGDGRHLNGLIAFVVADLANPIYAELVKSAQHQCLRKGFGLLVIDSEESGALEQNALRQTNVHIDGIILASSRLSDSAVRKMAETKPVVTINRSVRGVQSVIADTHEGIAQAVRHLDELGHASITYLSGPAASWQDGVRWRALTAACEARHIRLRRIMCPNPTFSGGYRCYDTYAKNPTTAVIGYNDLEAIGFIAALKAHQVAVPQQVSVIGIDDTPISALTTPALTTIRMPRRQMGEAAVQELISRLLHTAHDHTMVPIRFETTLVNRTSTAEADRLTAYAS</sequence>
<dbReference type="CDD" id="cd06267">
    <property type="entry name" value="PBP1_LacI_sugar_binding-like"/>
    <property type="match status" value="1"/>
</dbReference>
<dbReference type="SUPFAM" id="SSF53822">
    <property type="entry name" value="Periplasmic binding protein-like I"/>
    <property type="match status" value="1"/>
</dbReference>
<gene>
    <name evidence="5" type="ORF">GFD21_01435</name>
</gene>
<dbReference type="Gene3D" id="1.10.260.40">
    <property type="entry name" value="lambda repressor-like DNA-binding domains"/>
    <property type="match status" value="1"/>
</dbReference>
<dbReference type="CDD" id="cd01392">
    <property type="entry name" value="HTH_LacI"/>
    <property type="match status" value="1"/>
</dbReference>
<proteinExistence type="predicted"/>
<keyword evidence="6" id="KW-1185">Reference proteome</keyword>
<evidence type="ECO:0000256" key="2">
    <source>
        <dbReference type="ARBA" id="ARBA00023125"/>
    </source>
</evidence>
<organism evidence="5 6">
    <name type="scientific">Bifidobacterium platyrrhinorum</name>
    <dbReference type="NCBI Taxonomy" id="2661628"/>
    <lineage>
        <taxon>Bacteria</taxon>
        <taxon>Bacillati</taxon>
        <taxon>Actinomycetota</taxon>
        <taxon>Actinomycetes</taxon>
        <taxon>Bifidobacteriales</taxon>
        <taxon>Bifidobacteriaceae</taxon>
        <taxon>Bifidobacterium</taxon>
    </lineage>
</organism>
<evidence type="ECO:0000256" key="3">
    <source>
        <dbReference type="ARBA" id="ARBA00023163"/>
    </source>
</evidence>
<reference evidence="5 6" key="1">
    <citation type="submission" date="2019-10" db="EMBL/GenBank/DDBJ databases">
        <title>Bifidobacterium from non-human primates.</title>
        <authorList>
            <person name="Modesto M."/>
        </authorList>
    </citation>
    <scope>NUCLEOTIDE SEQUENCE [LARGE SCALE GENOMIC DNA]</scope>
    <source>
        <strain evidence="5 6">SMA15</strain>
    </source>
</reference>
<dbReference type="InterPro" id="IPR046335">
    <property type="entry name" value="LacI/GalR-like_sensor"/>
</dbReference>
<protein>
    <submittedName>
        <fullName evidence="5">LacI family DNA-binding transcriptional regulator</fullName>
    </submittedName>
</protein>
<dbReference type="GO" id="GO:0003700">
    <property type="term" value="F:DNA-binding transcription factor activity"/>
    <property type="evidence" value="ECO:0007669"/>
    <property type="project" value="TreeGrafter"/>
</dbReference>
<dbReference type="Pfam" id="PF13377">
    <property type="entry name" value="Peripla_BP_3"/>
    <property type="match status" value="1"/>
</dbReference>
<dbReference type="InterPro" id="IPR028082">
    <property type="entry name" value="Peripla_BP_I"/>
</dbReference>
<dbReference type="SUPFAM" id="SSF47413">
    <property type="entry name" value="lambda repressor-like DNA-binding domains"/>
    <property type="match status" value="1"/>
</dbReference>
<dbReference type="SMART" id="SM00354">
    <property type="entry name" value="HTH_LACI"/>
    <property type="match status" value="1"/>
</dbReference>